<feature type="compositionally biased region" description="Basic and acidic residues" evidence="1">
    <location>
        <begin position="39"/>
        <end position="53"/>
    </location>
</feature>
<feature type="compositionally biased region" description="Polar residues" evidence="1">
    <location>
        <begin position="140"/>
        <end position="153"/>
    </location>
</feature>
<feature type="compositionally biased region" description="Basic and acidic residues" evidence="1">
    <location>
        <begin position="12"/>
        <end position="32"/>
    </location>
</feature>
<dbReference type="OrthoDB" id="10629044at2759"/>
<dbReference type="AlphaFoldDB" id="A0A9W8XV56"/>
<feature type="compositionally biased region" description="Basic and acidic residues" evidence="1">
    <location>
        <begin position="73"/>
        <end position="84"/>
    </location>
</feature>
<keyword evidence="3" id="KW-1185">Reference proteome</keyword>
<reference evidence="2" key="1">
    <citation type="submission" date="2022-10" db="EMBL/GenBank/DDBJ databases">
        <title>Tapping the CABI collections for fungal endophytes: first genome assemblies for Collariella, Neodidymelliopsis, Ascochyta clinopodiicola, Didymella pomorum, Didymosphaeria variabile, Neocosmospora piperis and Neocucurbitaria cava.</title>
        <authorList>
            <person name="Hill R."/>
        </authorList>
    </citation>
    <scope>NUCLEOTIDE SEQUENCE</scope>
    <source>
        <strain evidence="2">IMI 356815</strain>
    </source>
</reference>
<dbReference type="EMBL" id="JAPEUX010000001">
    <property type="protein sequence ID" value="KAJ4360133.1"/>
    <property type="molecule type" value="Genomic_DNA"/>
</dbReference>
<accession>A0A9W8XV56</accession>
<dbReference type="Proteomes" id="UP001140513">
    <property type="component" value="Unassembled WGS sequence"/>
</dbReference>
<organism evidence="2 3">
    <name type="scientific">Didymosphaeria variabile</name>
    <dbReference type="NCBI Taxonomy" id="1932322"/>
    <lineage>
        <taxon>Eukaryota</taxon>
        <taxon>Fungi</taxon>
        <taxon>Dikarya</taxon>
        <taxon>Ascomycota</taxon>
        <taxon>Pezizomycotina</taxon>
        <taxon>Dothideomycetes</taxon>
        <taxon>Pleosporomycetidae</taxon>
        <taxon>Pleosporales</taxon>
        <taxon>Massarineae</taxon>
        <taxon>Didymosphaeriaceae</taxon>
        <taxon>Didymosphaeria</taxon>
    </lineage>
</organism>
<feature type="region of interest" description="Disordered" evidence="1">
    <location>
        <begin position="1"/>
        <end position="167"/>
    </location>
</feature>
<sequence>MKRSFSNYLEELDAKERKSVARQQNVHDREDDFSYGTSSERRPISTDMGRDNQDGFAGVRRHANNERPSGQGDKVEKALLEKIEQNIAVMNGGLAPRTDTEEGAKCPGPDSADDAPLSATSSPCLQRSVDKETNAEETVRSPNEATTGGPSNETESDDTEPIDWDSVPITQAICCRWPENVWTEELEREMTEATLLPLPDEDEDDGSRMDGATWVFKRAGHGI</sequence>
<proteinExistence type="predicted"/>
<gene>
    <name evidence="2" type="ORF">N0V89_000693</name>
</gene>
<name>A0A9W8XV56_9PLEO</name>
<evidence type="ECO:0000256" key="1">
    <source>
        <dbReference type="SAM" id="MobiDB-lite"/>
    </source>
</evidence>
<dbReference type="GeneID" id="80904223"/>
<feature type="compositionally biased region" description="Basic and acidic residues" evidence="1">
    <location>
        <begin position="128"/>
        <end position="139"/>
    </location>
</feature>
<feature type="compositionally biased region" description="Acidic residues" evidence="1">
    <location>
        <begin position="154"/>
        <end position="163"/>
    </location>
</feature>
<dbReference type="RefSeq" id="XP_056076335.1">
    <property type="nucleotide sequence ID" value="XM_056209513.1"/>
</dbReference>
<evidence type="ECO:0000313" key="2">
    <source>
        <dbReference type="EMBL" id="KAJ4360133.1"/>
    </source>
</evidence>
<evidence type="ECO:0000313" key="3">
    <source>
        <dbReference type="Proteomes" id="UP001140513"/>
    </source>
</evidence>
<protein>
    <submittedName>
        <fullName evidence="2">Uncharacterized protein</fullName>
    </submittedName>
</protein>
<comment type="caution">
    <text evidence="2">The sequence shown here is derived from an EMBL/GenBank/DDBJ whole genome shotgun (WGS) entry which is preliminary data.</text>
</comment>